<feature type="compositionally biased region" description="Basic and acidic residues" evidence="1">
    <location>
        <begin position="27"/>
        <end position="37"/>
    </location>
</feature>
<protein>
    <submittedName>
        <fullName evidence="2">Uncharacterized protein</fullName>
    </submittedName>
</protein>
<organism evidence="2 3">
    <name type="scientific">Melipona bicolor</name>
    <dbReference type="NCBI Taxonomy" id="60889"/>
    <lineage>
        <taxon>Eukaryota</taxon>
        <taxon>Metazoa</taxon>
        <taxon>Ecdysozoa</taxon>
        <taxon>Arthropoda</taxon>
        <taxon>Hexapoda</taxon>
        <taxon>Insecta</taxon>
        <taxon>Pterygota</taxon>
        <taxon>Neoptera</taxon>
        <taxon>Endopterygota</taxon>
        <taxon>Hymenoptera</taxon>
        <taxon>Apocrita</taxon>
        <taxon>Aculeata</taxon>
        <taxon>Apoidea</taxon>
        <taxon>Anthophila</taxon>
        <taxon>Apidae</taxon>
        <taxon>Melipona</taxon>
    </lineage>
</organism>
<proteinExistence type="predicted"/>
<sequence length="114" mass="13437">MSRPRLSAGFAPASYAVDIIIRHPRPTRNDAWRPPREGKKRRREEEDEEEEGEKREKERNKVKKRRKKEDETEEAMGEEEILARCRAEESMTHSYVGIFGDYFESLRATVTNVV</sequence>
<accession>A0AA40G123</accession>
<evidence type="ECO:0000313" key="2">
    <source>
        <dbReference type="EMBL" id="KAK1129035.1"/>
    </source>
</evidence>
<gene>
    <name evidence="2" type="ORF">K0M31_020168</name>
</gene>
<feature type="region of interest" description="Disordered" evidence="1">
    <location>
        <begin position="22"/>
        <end position="78"/>
    </location>
</feature>
<evidence type="ECO:0000313" key="3">
    <source>
        <dbReference type="Proteomes" id="UP001177670"/>
    </source>
</evidence>
<dbReference type="EMBL" id="JAHYIQ010000009">
    <property type="protein sequence ID" value="KAK1129035.1"/>
    <property type="molecule type" value="Genomic_DNA"/>
</dbReference>
<name>A0AA40G123_9HYME</name>
<evidence type="ECO:0000256" key="1">
    <source>
        <dbReference type="SAM" id="MobiDB-lite"/>
    </source>
</evidence>
<comment type="caution">
    <text evidence="2">The sequence shown here is derived from an EMBL/GenBank/DDBJ whole genome shotgun (WGS) entry which is preliminary data.</text>
</comment>
<reference evidence="2" key="1">
    <citation type="submission" date="2021-10" db="EMBL/GenBank/DDBJ databases">
        <title>Melipona bicolor Genome sequencing and assembly.</title>
        <authorList>
            <person name="Araujo N.S."/>
            <person name="Arias M.C."/>
        </authorList>
    </citation>
    <scope>NUCLEOTIDE SEQUENCE</scope>
    <source>
        <strain evidence="2">USP_2M_L1-L4_2017</strain>
        <tissue evidence="2">Whole body</tissue>
    </source>
</reference>
<keyword evidence="3" id="KW-1185">Reference proteome</keyword>
<dbReference type="Proteomes" id="UP001177670">
    <property type="component" value="Unassembled WGS sequence"/>
</dbReference>
<dbReference type="AlphaFoldDB" id="A0AA40G123"/>